<feature type="domain" description="HTH luxR-type" evidence="1">
    <location>
        <begin position="286"/>
        <end position="351"/>
    </location>
</feature>
<name>A0A158GI39_9BURK</name>
<dbReference type="GO" id="GO:0003677">
    <property type="term" value="F:DNA binding"/>
    <property type="evidence" value="ECO:0007669"/>
    <property type="project" value="InterPro"/>
</dbReference>
<organism evidence="2 3">
    <name type="scientific">Caballeronia udeis</name>
    <dbReference type="NCBI Taxonomy" id="1232866"/>
    <lineage>
        <taxon>Bacteria</taxon>
        <taxon>Pseudomonadati</taxon>
        <taxon>Pseudomonadota</taxon>
        <taxon>Betaproteobacteria</taxon>
        <taxon>Burkholderiales</taxon>
        <taxon>Burkholderiaceae</taxon>
        <taxon>Caballeronia</taxon>
    </lineage>
</organism>
<dbReference type="Proteomes" id="UP000054683">
    <property type="component" value="Unassembled WGS sequence"/>
</dbReference>
<dbReference type="OrthoDB" id="5497412at2"/>
<dbReference type="InterPro" id="IPR000792">
    <property type="entry name" value="Tscrpt_reg_LuxR_C"/>
</dbReference>
<dbReference type="GO" id="GO:0006355">
    <property type="term" value="P:regulation of DNA-templated transcription"/>
    <property type="evidence" value="ECO:0007669"/>
    <property type="project" value="InterPro"/>
</dbReference>
<dbReference type="SUPFAM" id="SSF46894">
    <property type="entry name" value="C-terminal effector domain of the bipartite response regulators"/>
    <property type="match status" value="1"/>
</dbReference>
<evidence type="ECO:0000313" key="3">
    <source>
        <dbReference type="Proteomes" id="UP000054683"/>
    </source>
</evidence>
<protein>
    <submittedName>
        <fullName evidence="2">LuxR family transcriptional regulator</fullName>
    </submittedName>
</protein>
<dbReference type="InterPro" id="IPR036388">
    <property type="entry name" value="WH-like_DNA-bd_sf"/>
</dbReference>
<evidence type="ECO:0000259" key="1">
    <source>
        <dbReference type="PROSITE" id="PS50043"/>
    </source>
</evidence>
<proteinExistence type="predicted"/>
<gene>
    <name evidence="2" type="ORF">AWB69_02681</name>
</gene>
<evidence type="ECO:0000313" key="2">
    <source>
        <dbReference type="EMBL" id="SAL31583.1"/>
    </source>
</evidence>
<dbReference type="EMBL" id="FCOK02000014">
    <property type="protein sequence ID" value="SAL31583.1"/>
    <property type="molecule type" value="Genomic_DNA"/>
</dbReference>
<sequence>MLYESNQYDHAVNVIYETLTQPRAWQAVCAAIAGLIGARAVWITVRDKRLAKLPSGNFGRPENKNYLIAPEDHPPGIARDAIESFARFESDQKGTDFGHVSAPGHVSSRHILETGELLITLVCEFESGSHTIAQPEPPWLDRLMPHLSRAAQLQDAGYFATSGRVARVPFLDEWRQPAMLVALNATVLHFNDAAAQMLTRTRLVQVTDGLLELQGAQQNRILEECRAAADETKAYRMLRLTEEHDGESASQDALYVFYHPVAADRGHAALITFYHPDSPPLVDADLLATAFDLTPAECRVACHIAEGRTPKEIAGKTGVQHDTVRKQLQAIYQKTATNRQVDLIRLLLNLPAHPVPDSPPPG</sequence>
<dbReference type="InterPro" id="IPR016032">
    <property type="entry name" value="Sig_transdc_resp-reg_C-effctor"/>
</dbReference>
<dbReference type="SMART" id="SM00421">
    <property type="entry name" value="HTH_LUXR"/>
    <property type="match status" value="1"/>
</dbReference>
<reference evidence="2 3" key="1">
    <citation type="submission" date="2016-01" db="EMBL/GenBank/DDBJ databases">
        <authorList>
            <person name="Oliw E.H."/>
        </authorList>
    </citation>
    <scope>NUCLEOTIDE SEQUENCE [LARGE SCALE GENOMIC DNA]</scope>
    <source>
        <strain evidence="2">LMG 27134</strain>
    </source>
</reference>
<dbReference type="PROSITE" id="PS50043">
    <property type="entry name" value="HTH_LUXR_2"/>
    <property type="match status" value="1"/>
</dbReference>
<dbReference type="Gene3D" id="1.10.10.10">
    <property type="entry name" value="Winged helix-like DNA-binding domain superfamily/Winged helix DNA-binding domain"/>
    <property type="match status" value="1"/>
</dbReference>
<dbReference type="AlphaFoldDB" id="A0A158GI39"/>
<accession>A0A158GI39</accession>